<comment type="similarity">
    <text evidence="3 11">Belongs to the flavoprotein pyridine nucleotide cytochrome reductase family.</text>
</comment>
<evidence type="ECO:0000256" key="1">
    <source>
        <dbReference type="ARBA" id="ARBA00001974"/>
    </source>
</evidence>
<evidence type="ECO:0000256" key="3">
    <source>
        <dbReference type="ARBA" id="ARBA00006105"/>
    </source>
</evidence>
<dbReference type="InterPro" id="IPR008333">
    <property type="entry name" value="Cbr1-like_FAD-bd_dom"/>
</dbReference>
<dbReference type="InterPro" id="IPR001834">
    <property type="entry name" value="CBR-like"/>
</dbReference>
<feature type="binding site" evidence="10">
    <location>
        <position position="137"/>
    </location>
    <ligand>
        <name>FAD</name>
        <dbReference type="ChEBI" id="CHEBI:57692"/>
    </ligand>
</feature>
<dbReference type="AlphaFoldDB" id="A0A7S3PTA8"/>
<comment type="cofactor">
    <cofactor evidence="1 10 11">
        <name>FAD</name>
        <dbReference type="ChEBI" id="CHEBI:57692"/>
    </cofactor>
</comment>
<reference evidence="13" key="1">
    <citation type="submission" date="2021-01" db="EMBL/GenBank/DDBJ databases">
        <authorList>
            <person name="Corre E."/>
            <person name="Pelletier E."/>
            <person name="Niang G."/>
            <person name="Scheremetjew M."/>
            <person name="Finn R."/>
            <person name="Kale V."/>
            <person name="Holt S."/>
            <person name="Cochrane G."/>
            <person name="Meng A."/>
            <person name="Brown T."/>
            <person name="Cohen L."/>
        </authorList>
    </citation>
    <scope>NUCLEOTIDE SEQUENCE</scope>
    <source>
        <strain evidence="13">GSBS06</strain>
    </source>
</reference>
<dbReference type="Gene3D" id="2.40.30.10">
    <property type="entry name" value="Translation factors"/>
    <property type="match status" value="1"/>
</dbReference>
<evidence type="ECO:0000259" key="12">
    <source>
        <dbReference type="PROSITE" id="PS51384"/>
    </source>
</evidence>
<dbReference type="PANTHER" id="PTHR19370">
    <property type="entry name" value="NADH-CYTOCHROME B5 REDUCTASE"/>
    <property type="match status" value="1"/>
</dbReference>
<evidence type="ECO:0000256" key="7">
    <source>
        <dbReference type="ARBA" id="ARBA00023027"/>
    </source>
</evidence>
<feature type="binding site" evidence="10">
    <location>
        <position position="111"/>
    </location>
    <ligand>
        <name>FAD</name>
        <dbReference type="ChEBI" id="CHEBI:57692"/>
    </ligand>
</feature>
<sequence length="306" mass="34270">MAARRLFGFGTTAAFLGAGVGYYNYYGPGHRYAANDNFSYCEEEKKGTDTGIALSKNEFRAFKLRSTEQVTHNTKLYRFEFPSEDLKSGLTVASCLMARAQVDGKKVTRPYTPVSLNHQKGFIELLIKTYPKPGGVMSRHVDSLQAGDTLEMKGPFQKIEYKPNMKKKIGMIAGGTGITPMLQVIREILSNPEDTTEINLIFANQTERDIILRDELDALDYLYPNFNVFYTLDRAPRQWKNGTGFVSQEMIQEHISSPEDDVLVLVCGPKGFMNHVCGPKGPKYSQGPLKGLLEAGGFTEKQVYKF</sequence>
<dbReference type="Pfam" id="PF00175">
    <property type="entry name" value="NAD_binding_1"/>
    <property type="match status" value="1"/>
</dbReference>
<evidence type="ECO:0000256" key="6">
    <source>
        <dbReference type="ARBA" id="ARBA00023002"/>
    </source>
</evidence>
<organism evidence="13">
    <name type="scientific">Aplanochytrium stocchinoi</name>
    <dbReference type="NCBI Taxonomy" id="215587"/>
    <lineage>
        <taxon>Eukaryota</taxon>
        <taxon>Sar</taxon>
        <taxon>Stramenopiles</taxon>
        <taxon>Bigyra</taxon>
        <taxon>Labyrinthulomycetes</taxon>
        <taxon>Thraustochytrida</taxon>
        <taxon>Thraustochytriidae</taxon>
        <taxon>Aplanochytrium</taxon>
    </lineage>
</organism>
<dbReference type="EMBL" id="HBIN01028049">
    <property type="protein sequence ID" value="CAE0449382.1"/>
    <property type="molecule type" value="Transcribed_RNA"/>
</dbReference>
<dbReference type="InterPro" id="IPR001433">
    <property type="entry name" value="OxRdtase_FAD/NAD-bd"/>
</dbReference>
<dbReference type="GO" id="GO:0090524">
    <property type="term" value="F:cytochrome-b5 reductase activity, acting on NADH"/>
    <property type="evidence" value="ECO:0007669"/>
    <property type="project" value="UniProtKB-EC"/>
</dbReference>
<protein>
    <recommendedName>
        <fullName evidence="11">NADH-cytochrome b5 reductase</fullName>
        <ecNumber evidence="11">1.6.2.2</ecNumber>
    </recommendedName>
</protein>
<feature type="binding site" evidence="10">
    <location>
        <position position="179"/>
    </location>
    <ligand>
        <name>FAD</name>
        <dbReference type="ChEBI" id="CHEBI:57692"/>
    </ligand>
</feature>
<dbReference type="GO" id="GO:0005739">
    <property type="term" value="C:mitochondrion"/>
    <property type="evidence" value="ECO:0007669"/>
    <property type="project" value="UniProtKB-SubCell"/>
</dbReference>
<proteinExistence type="inferred from homology"/>
<keyword evidence="6 11" id="KW-0560">Oxidoreductase</keyword>
<dbReference type="SUPFAM" id="SSF52343">
    <property type="entry name" value="Ferredoxin reductase-like, C-terminal NADP-linked domain"/>
    <property type="match status" value="1"/>
</dbReference>
<dbReference type="FunFam" id="2.40.30.10:FF:000032">
    <property type="entry name" value="NADH-cytochrome b5 reductase"/>
    <property type="match status" value="1"/>
</dbReference>
<dbReference type="InterPro" id="IPR017927">
    <property type="entry name" value="FAD-bd_FR_type"/>
</dbReference>
<accession>A0A7S3PTA8</accession>
<feature type="binding site" evidence="10">
    <location>
        <position position="128"/>
    </location>
    <ligand>
        <name>FAD</name>
        <dbReference type="ChEBI" id="CHEBI:57692"/>
    </ligand>
</feature>
<comment type="catalytic activity">
    <reaction evidence="9 11">
        <text>2 Fe(III)-[cytochrome b5] + NADH = 2 Fe(II)-[cytochrome b5] + NAD(+) + H(+)</text>
        <dbReference type="Rhea" id="RHEA:46680"/>
        <dbReference type="Rhea" id="RHEA-COMP:10438"/>
        <dbReference type="Rhea" id="RHEA-COMP:10439"/>
        <dbReference type="ChEBI" id="CHEBI:15378"/>
        <dbReference type="ChEBI" id="CHEBI:29033"/>
        <dbReference type="ChEBI" id="CHEBI:29034"/>
        <dbReference type="ChEBI" id="CHEBI:57540"/>
        <dbReference type="ChEBI" id="CHEBI:57945"/>
        <dbReference type="EC" id="1.6.2.2"/>
    </reaction>
</comment>
<dbReference type="CDD" id="cd06183">
    <property type="entry name" value="cyt_b5_reduct_like"/>
    <property type="match status" value="1"/>
</dbReference>
<feature type="binding site" evidence="10">
    <location>
        <position position="138"/>
    </location>
    <ligand>
        <name>FAD</name>
        <dbReference type="ChEBI" id="CHEBI:57692"/>
    </ligand>
</feature>
<evidence type="ECO:0000256" key="10">
    <source>
        <dbReference type="PIRSR" id="PIRSR601834-1"/>
    </source>
</evidence>
<feature type="binding site" evidence="10">
    <location>
        <position position="109"/>
    </location>
    <ligand>
        <name>FAD</name>
        <dbReference type="ChEBI" id="CHEBI:57692"/>
    </ligand>
</feature>
<keyword evidence="4 10" id="KW-0285">Flavoprotein</keyword>
<dbReference type="PROSITE" id="PS51384">
    <property type="entry name" value="FAD_FR"/>
    <property type="match status" value="1"/>
</dbReference>
<gene>
    <name evidence="13" type="ORF">ASTO00021_LOCUS19354</name>
</gene>
<evidence type="ECO:0000313" key="13">
    <source>
        <dbReference type="EMBL" id="CAE0449382.1"/>
    </source>
</evidence>
<dbReference type="Gene3D" id="3.40.50.80">
    <property type="entry name" value="Nucleotide-binding domain of ferredoxin-NADP reductase (FNR) module"/>
    <property type="match status" value="1"/>
</dbReference>
<evidence type="ECO:0000256" key="5">
    <source>
        <dbReference type="ARBA" id="ARBA00022827"/>
    </source>
</evidence>
<evidence type="ECO:0000256" key="2">
    <source>
        <dbReference type="ARBA" id="ARBA00004173"/>
    </source>
</evidence>
<dbReference type="Pfam" id="PF00970">
    <property type="entry name" value="FAD_binding_6"/>
    <property type="match status" value="1"/>
</dbReference>
<evidence type="ECO:0000256" key="8">
    <source>
        <dbReference type="ARBA" id="ARBA00023128"/>
    </source>
</evidence>
<keyword evidence="8" id="KW-0496">Mitochondrion</keyword>
<evidence type="ECO:0000256" key="11">
    <source>
        <dbReference type="RuleBase" id="RU361226"/>
    </source>
</evidence>
<dbReference type="InterPro" id="IPR017938">
    <property type="entry name" value="Riboflavin_synthase-like_b-brl"/>
</dbReference>
<feature type="binding site" evidence="10">
    <location>
        <position position="110"/>
    </location>
    <ligand>
        <name>FAD</name>
        <dbReference type="ChEBI" id="CHEBI:57692"/>
    </ligand>
</feature>
<dbReference type="PRINTS" id="PR00406">
    <property type="entry name" value="CYTB5RDTASE"/>
</dbReference>
<comment type="subcellular location">
    <subcellularLocation>
        <location evidence="2">Mitochondrion</location>
    </subcellularLocation>
</comment>
<dbReference type="PRINTS" id="PR00371">
    <property type="entry name" value="FPNCR"/>
</dbReference>
<dbReference type="FunFam" id="3.40.50.80:FF:000009">
    <property type="entry name" value="NADH-cytochrome b5 reductase"/>
    <property type="match status" value="1"/>
</dbReference>
<dbReference type="SUPFAM" id="SSF63380">
    <property type="entry name" value="Riboflavin synthase domain-like"/>
    <property type="match status" value="1"/>
</dbReference>
<name>A0A7S3PTA8_9STRA</name>
<dbReference type="InterPro" id="IPR001709">
    <property type="entry name" value="Flavoprot_Pyr_Nucl_cyt_Rdtase"/>
</dbReference>
<dbReference type="InterPro" id="IPR039261">
    <property type="entry name" value="FNR_nucleotide-bd"/>
</dbReference>
<dbReference type="EC" id="1.6.2.2" evidence="11"/>
<keyword evidence="7 11" id="KW-0520">NAD</keyword>
<feature type="binding site" evidence="10">
    <location>
        <position position="126"/>
    </location>
    <ligand>
        <name>FAD</name>
        <dbReference type="ChEBI" id="CHEBI:57692"/>
    </ligand>
</feature>
<keyword evidence="5 10" id="KW-0274">FAD</keyword>
<evidence type="ECO:0000256" key="4">
    <source>
        <dbReference type="ARBA" id="ARBA00022630"/>
    </source>
</evidence>
<dbReference type="PANTHER" id="PTHR19370:SF171">
    <property type="entry name" value="NADH-CYTOCHROME B5 REDUCTASE 2"/>
    <property type="match status" value="1"/>
</dbReference>
<evidence type="ECO:0000256" key="9">
    <source>
        <dbReference type="ARBA" id="ARBA00047682"/>
    </source>
</evidence>
<feature type="domain" description="FAD-binding FR-type" evidence="12">
    <location>
        <begin position="57"/>
        <end position="162"/>
    </location>
</feature>